<dbReference type="EMBL" id="FOGJ01000003">
    <property type="protein sequence ID" value="SER21267.1"/>
    <property type="molecule type" value="Genomic_DNA"/>
</dbReference>
<dbReference type="Proteomes" id="UP000182584">
    <property type="component" value="Unassembled WGS sequence"/>
</dbReference>
<organism evidence="2 3">
    <name type="scientific">Butyrivibrio fibrisolvens</name>
    <dbReference type="NCBI Taxonomy" id="831"/>
    <lineage>
        <taxon>Bacteria</taxon>
        <taxon>Bacillati</taxon>
        <taxon>Bacillota</taxon>
        <taxon>Clostridia</taxon>
        <taxon>Lachnospirales</taxon>
        <taxon>Lachnospiraceae</taxon>
        <taxon>Butyrivibrio</taxon>
    </lineage>
</organism>
<dbReference type="eggNOG" id="ENOG502Z7J7">
    <property type="taxonomic scope" value="Bacteria"/>
</dbReference>
<accession>A0A1H9MCT8</accession>
<reference evidence="2 3" key="1">
    <citation type="submission" date="2016-10" db="EMBL/GenBank/DDBJ databases">
        <authorList>
            <person name="de Groot N.N."/>
        </authorList>
    </citation>
    <scope>NUCLEOTIDE SEQUENCE [LARGE SCALE GENOMIC DNA]</scope>
    <source>
        <strain evidence="2 3">AR40</strain>
    </source>
</reference>
<gene>
    <name evidence="2" type="ORF">SAMN04487884_10345</name>
</gene>
<keyword evidence="1" id="KW-0812">Transmembrane</keyword>
<dbReference type="AlphaFoldDB" id="A0A1H9MCT8"/>
<dbReference type="RefSeq" id="WP_074754245.1">
    <property type="nucleotide sequence ID" value="NZ_FOGJ01000003.1"/>
</dbReference>
<keyword evidence="1" id="KW-1133">Transmembrane helix</keyword>
<evidence type="ECO:0000313" key="3">
    <source>
        <dbReference type="Proteomes" id="UP000182584"/>
    </source>
</evidence>
<feature type="transmembrane region" description="Helical" evidence="1">
    <location>
        <begin position="7"/>
        <end position="26"/>
    </location>
</feature>
<sequence length="316" mass="36289">MLLISLILVHIVVVAIFCVLFTFNLIKIPGPFLAVVFWVPVFGPICALVIHAYFVSGRAGAKYAQLENMKASLVPQDDEPSRVEESVNDIPLEDALILDDPAVRRSVMLDVLMENNYRYVNALSKARLNDDVEVVHYATTAMAEFSKEYELRLQQYASRYAQEPANEALIEEYASYLSSYIGSGLCVGQLLEIQRNTYQQLLRELIRIRPTKDRYKELASNYMDSGQLGLADELTTYLYDKYPGDEESFQLRARYYYETRQGQLLGDLIKEYDMKEEYKSIELRRFIDFWKTDDGNIDIDSHESVDEGDVKEKTGA</sequence>
<protein>
    <submittedName>
        <fullName evidence="2">Uncharacterized protein</fullName>
    </submittedName>
</protein>
<feature type="transmembrane region" description="Helical" evidence="1">
    <location>
        <begin position="32"/>
        <end position="55"/>
    </location>
</feature>
<dbReference type="OrthoDB" id="3196374at2"/>
<proteinExistence type="predicted"/>
<evidence type="ECO:0000256" key="1">
    <source>
        <dbReference type="SAM" id="Phobius"/>
    </source>
</evidence>
<name>A0A1H9MCT8_BUTFI</name>
<evidence type="ECO:0000313" key="2">
    <source>
        <dbReference type="EMBL" id="SER21267.1"/>
    </source>
</evidence>
<keyword evidence="1" id="KW-0472">Membrane</keyword>